<dbReference type="GO" id="GO:0007018">
    <property type="term" value="P:microtubule-based movement"/>
    <property type="evidence" value="ECO:0007669"/>
    <property type="project" value="InterPro"/>
</dbReference>
<dbReference type="PANTHER" id="PTHR46961:SF21">
    <property type="entry name" value="LOW QUALITY PROTEIN: DYNEIN BETA CHAIN, FLAGELLAR OUTER ARM-LIKE"/>
    <property type="match status" value="1"/>
</dbReference>
<dbReference type="InterPro" id="IPR041228">
    <property type="entry name" value="Dynein_C"/>
</dbReference>
<dbReference type="PANTHER" id="PTHR46961">
    <property type="entry name" value="DYNEIN HEAVY CHAIN 1, AXONEMAL-LIKE PROTEIN"/>
    <property type="match status" value="1"/>
</dbReference>
<dbReference type="EMBL" id="MU825400">
    <property type="protein sequence ID" value="KAJ7392745.1"/>
    <property type="molecule type" value="Genomic_DNA"/>
</dbReference>
<dbReference type="InterPro" id="IPR042219">
    <property type="entry name" value="AAA_lid_11_sf"/>
</dbReference>
<evidence type="ECO:0000259" key="1">
    <source>
        <dbReference type="Pfam" id="PF18199"/>
    </source>
</evidence>
<dbReference type="Pfam" id="PF18199">
    <property type="entry name" value="Dynein_C"/>
    <property type="match status" value="1"/>
</dbReference>
<keyword evidence="3" id="KW-1185">Reference proteome</keyword>
<sequence>MVIGWATKQESLGAPQLKALSDVIARGVYGGKVTNPWDRRYVEILTRHVIKETALQQHSSLTLGSISLPVPPANVDPTDYGKWFNEKTGTEDADTSAVRALGLDISVEREYNEARASEFIRKLDKLHRDINHTTTLAQEPPPGIMVNMPRLRASMDVCLEQLPTLLKIEGGGAVPVTQLLPRVLSQLRALSVYSESGSTIGSEERLSESMGYVLQKECQWFNCLLYHIRHSLQILEQCVLGGSPAIPPPLTPVVDALQQDVVPGDWLHPDCQPSPHSLTSWLKDLSRRHKQLSEWVRRGIVPNPNSEPLVGLGQLTSVWLGGLANPGALMTSLRHEKAAMVGCTVDEVELRCSLAKSYLSRDESSDESEQGLVVNGLYIEGASLDLDKECLVEPTSAILQLPDLFVSAVIPDEEEPGPEERNETDDLEVYRCPVFMNRARQCCSFTLPIKCSQTAEHWILAGVAIVLDPGNSSNSWKLLPNNFKPQ</sequence>
<organism evidence="2 3">
    <name type="scientific">Desmophyllum pertusum</name>
    <dbReference type="NCBI Taxonomy" id="174260"/>
    <lineage>
        <taxon>Eukaryota</taxon>
        <taxon>Metazoa</taxon>
        <taxon>Cnidaria</taxon>
        <taxon>Anthozoa</taxon>
        <taxon>Hexacorallia</taxon>
        <taxon>Scleractinia</taxon>
        <taxon>Caryophylliina</taxon>
        <taxon>Caryophylliidae</taxon>
        <taxon>Desmophyllum</taxon>
    </lineage>
</organism>
<dbReference type="OrthoDB" id="5980427at2759"/>
<dbReference type="Gene3D" id="1.10.8.720">
    <property type="entry name" value="Region D6 of dynein motor"/>
    <property type="match status" value="1"/>
</dbReference>
<dbReference type="GO" id="GO:0030286">
    <property type="term" value="C:dynein complex"/>
    <property type="evidence" value="ECO:0007669"/>
    <property type="project" value="InterPro"/>
</dbReference>
<evidence type="ECO:0000313" key="2">
    <source>
        <dbReference type="EMBL" id="KAJ7392745.1"/>
    </source>
</evidence>
<dbReference type="Gene3D" id="1.20.1270.280">
    <property type="match status" value="1"/>
</dbReference>
<feature type="domain" description="Dynein heavy chain C-terminal" evidence="1">
    <location>
        <begin position="176"/>
        <end position="467"/>
    </location>
</feature>
<comment type="caution">
    <text evidence="2">The sequence shown here is derived from an EMBL/GenBank/DDBJ whole genome shotgun (WGS) entry which is preliminary data.</text>
</comment>
<name>A0A9X0DAH6_9CNID</name>
<dbReference type="Proteomes" id="UP001163046">
    <property type="component" value="Unassembled WGS sequence"/>
</dbReference>
<dbReference type="Gene3D" id="3.10.490.20">
    <property type="match status" value="1"/>
</dbReference>
<gene>
    <name evidence="2" type="ORF">OS493_010400</name>
</gene>
<proteinExistence type="predicted"/>
<protein>
    <recommendedName>
        <fullName evidence="1">Dynein heavy chain C-terminal domain-containing protein</fullName>
    </recommendedName>
</protein>
<reference evidence="2" key="1">
    <citation type="submission" date="2023-01" db="EMBL/GenBank/DDBJ databases">
        <title>Genome assembly of the deep-sea coral Lophelia pertusa.</title>
        <authorList>
            <person name="Herrera S."/>
            <person name="Cordes E."/>
        </authorList>
    </citation>
    <scope>NUCLEOTIDE SEQUENCE</scope>
    <source>
        <strain evidence="2">USNM1676648</strain>
        <tissue evidence="2">Polyp</tissue>
    </source>
</reference>
<dbReference type="GO" id="GO:0051959">
    <property type="term" value="F:dynein light intermediate chain binding"/>
    <property type="evidence" value="ECO:0007669"/>
    <property type="project" value="InterPro"/>
</dbReference>
<dbReference type="InterPro" id="IPR026983">
    <property type="entry name" value="DHC"/>
</dbReference>
<dbReference type="AlphaFoldDB" id="A0A9X0DAH6"/>
<dbReference type="GO" id="GO:0045505">
    <property type="term" value="F:dynein intermediate chain binding"/>
    <property type="evidence" value="ECO:0007669"/>
    <property type="project" value="InterPro"/>
</dbReference>
<dbReference type="InterPro" id="IPR043160">
    <property type="entry name" value="Dynein_C_barrel"/>
</dbReference>
<evidence type="ECO:0000313" key="3">
    <source>
        <dbReference type="Proteomes" id="UP001163046"/>
    </source>
</evidence>
<accession>A0A9X0DAH6</accession>